<comment type="caution">
    <text evidence="2">The sequence shown here is derived from an EMBL/GenBank/DDBJ whole genome shotgun (WGS) entry which is preliminary data.</text>
</comment>
<name>A0A2I0J295_PUNGR</name>
<proteinExistence type="predicted"/>
<protein>
    <submittedName>
        <fullName evidence="2">Uncharacterized protein</fullName>
    </submittedName>
</protein>
<organism evidence="2 3">
    <name type="scientific">Punica granatum</name>
    <name type="common">Pomegranate</name>
    <dbReference type="NCBI Taxonomy" id="22663"/>
    <lineage>
        <taxon>Eukaryota</taxon>
        <taxon>Viridiplantae</taxon>
        <taxon>Streptophyta</taxon>
        <taxon>Embryophyta</taxon>
        <taxon>Tracheophyta</taxon>
        <taxon>Spermatophyta</taxon>
        <taxon>Magnoliopsida</taxon>
        <taxon>eudicotyledons</taxon>
        <taxon>Gunneridae</taxon>
        <taxon>Pentapetalae</taxon>
        <taxon>rosids</taxon>
        <taxon>malvids</taxon>
        <taxon>Myrtales</taxon>
        <taxon>Lythraceae</taxon>
        <taxon>Punica</taxon>
    </lineage>
</organism>
<gene>
    <name evidence="2" type="ORF">CRG98_029261</name>
</gene>
<dbReference type="Proteomes" id="UP000233551">
    <property type="component" value="Unassembled WGS sequence"/>
</dbReference>
<evidence type="ECO:0000313" key="2">
    <source>
        <dbReference type="EMBL" id="PKI50352.1"/>
    </source>
</evidence>
<dbReference type="EMBL" id="PGOL01002121">
    <property type="protein sequence ID" value="PKI50352.1"/>
    <property type="molecule type" value="Genomic_DNA"/>
</dbReference>
<reference evidence="2 3" key="1">
    <citation type="submission" date="2017-11" db="EMBL/GenBank/DDBJ databases">
        <title>De-novo sequencing of pomegranate (Punica granatum L.) genome.</title>
        <authorList>
            <person name="Akparov Z."/>
            <person name="Amiraslanov A."/>
            <person name="Hajiyeva S."/>
            <person name="Abbasov M."/>
            <person name="Kaur K."/>
            <person name="Hamwieh A."/>
            <person name="Solovyev V."/>
            <person name="Salamov A."/>
            <person name="Braich B."/>
            <person name="Kosarev P."/>
            <person name="Mahmoud A."/>
            <person name="Hajiyev E."/>
            <person name="Babayeva S."/>
            <person name="Izzatullayeva V."/>
            <person name="Mammadov A."/>
            <person name="Mammadov A."/>
            <person name="Sharifova S."/>
            <person name="Ojaghi J."/>
            <person name="Eynullazada K."/>
            <person name="Bayramov B."/>
            <person name="Abdulazimova A."/>
            <person name="Shahmuradov I."/>
        </authorList>
    </citation>
    <scope>NUCLEOTIDE SEQUENCE [LARGE SCALE GENOMIC DNA]</scope>
    <source>
        <strain evidence="3">cv. AG2017</strain>
        <tissue evidence="2">Leaf</tissue>
    </source>
</reference>
<dbReference type="AlphaFoldDB" id="A0A2I0J295"/>
<feature type="region of interest" description="Disordered" evidence="1">
    <location>
        <begin position="1"/>
        <end position="37"/>
    </location>
</feature>
<evidence type="ECO:0000256" key="1">
    <source>
        <dbReference type="SAM" id="MobiDB-lite"/>
    </source>
</evidence>
<keyword evidence="3" id="KW-1185">Reference proteome</keyword>
<accession>A0A2I0J295</accession>
<sequence>MEGLVSKGEESSKKVPATSSSSSGRRGKEVSVNAVNTAQQASQQYSMNFTAAPPIAPSYAPHAP</sequence>
<evidence type="ECO:0000313" key="3">
    <source>
        <dbReference type="Proteomes" id="UP000233551"/>
    </source>
</evidence>